<feature type="transmembrane region" description="Helical" evidence="5">
    <location>
        <begin position="525"/>
        <end position="546"/>
    </location>
</feature>
<evidence type="ECO:0000256" key="1">
    <source>
        <dbReference type="ARBA" id="ARBA00004141"/>
    </source>
</evidence>
<feature type="transmembrane region" description="Helical" evidence="5">
    <location>
        <begin position="494"/>
        <end position="513"/>
    </location>
</feature>
<keyword evidence="3 5" id="KW-1133">Transmembrane helix</keyword>
<dbReference type="PROSITE" id="PS50850">
    <property type="entry name" value="MFS"/>
    <property type="match status" value="2"/>
</dbReference>
<feature type="domain" description="Major facilitator superfamily (MFS) profile" evidence="6">
    <location>
        <begin position="1"/>
        <end position="179"/>
    </location>
</feature>
<name>A0AAD8A806_DIPPU</name>
<feature type="transmembrane region" description="Helical" evidence="5">
    <location>
        <begin position="649"/>
        <end position="673"/>
    </location>
</feature>
<feature type="non-terminal residue" evidence="7">
    <location>
        <position position="1130"/>
    </location>
</feature>
<dbReference type="PANTHER" id="PTHR48021:SF39">
    <property type="entry name" value="MAJOR FACILITATOR SUPERFAMILY (MFS) PROFILE DOMAIN-CONTAINING PROTEIN"/>
    <property type="match status" value="1"/>
</dbReference>
<feature type="transmembrane region" description="Helical" evidence="5">
    <location>
        <begin position="276"/>
        <end position="295"/>
    </location>
</feature>
<keyword evidence="2 5" id="KW-0812">Transmembrane</keyword>
<feature type="transmembrane region" description="Helical" evidence="5">
    <location>
        <begin position="774"/>
        <end position="792"/>
    </location>
</feature>
<feature type="transmembrane region" description="Helical" evidence="5">
    <location>
        <begin position="301"/>
        <end position="322"/>
    </location>
</feature>
<feature type="transmembrane region" description="Helical" evidence="5">
    <location>
        <begin position="53"/>
        <end position="77"/>
    </location>
</feature>
<dbReference type="InterPro" id="IPR050549">
    <property type="entry name" value="MFS_Trehalose_Transporter"/>
</dbReference>
<feature type="transmembrane region" description="Helical" evidence="5">
    <location>
        <begin position="240"/>
        <end position="264"/>
    </location>
</feature>
<dbReference type="InterPro" id="IPR005829">
    <property type="entry name" value="Sugar_transporter_CS"/>
</dbReference>
<evidence type="ECO:0000313" key="8">
    <source>
        <dbReference type="Proteomes" id="UP001233999"/>
    </source>
</evidence>
<dbReference type="GO" id="GO:0016020">
    <property type="term" value="C:membrane"/>
    <property type="evidence" value="ECO:0007669"/>
    <property type="project" value="UniProtKB-SubCell"/>
</dbReference>
<evidence type="ECO:0000256" key="3">
    <source>
        <dbReference type="ARBA" id="ARBA00022989"/>
    </source>
</evidence>
<feature type="transmembrane region" description="Helical" evidence="5">
    <location>
        <begin position="685"/>
        <end position="708"/>
    </location>
</feature>
<feature type="transmembrane region" description="Helical" evidence="5">
    <location>
        <begin position="1055"/>
        <end position="1076"/>
    </location>
</feature>
<dbReference type="EMBL" id="JASPKZ010003064">
    <property type="protein sequence ID" value="KAJ9594187.1"/>
    <property type="molecule type" value="Genomic_DNA"/>
</dbReference>
<feature type="transmembrane region" description="Helical" evidence="5">
    <location>
        <begin position="715"/>
        <end position="734"/>
    </location>
</feature>
<evidence type="ECO:0000256" key="2">
    <source>
        <dbReference type="ARBA" id="ARBA00022692"/>
    </source>
</evidence>
<accession>A0AAD8A806</accession>
<feature type="transmembrane region" description="Helical" evidence="5">
    <location>
        <begin position="466"/>
        <end position="487"/>
    </location>
</feature>
<feature type="domain" description="Major facilitator superfamily (MFS) profile" evidence="6">
    <location>
        <begin position="643"/>
        <end position="1110"/>
    </location>
</feature>
<feature type="transmembrane region" description="Helical" evidence="5">
    <location>
        <begin position="1082"/>
        <end position="1104"/>
    </location>
</feature>
<proteinExistence type="predicted"/>
<evidence type="ECO:0000313" key="7">
    <source>
        <dbReference type="EMBL" id="KAJ9594187.1"/>
    </source>
</evidence>
<sequence>MGGIFSIKPYFVGVLQRFNAPIDPRWSSVVVAAAGFLGSVFLVCVVKSLGKRLLGLGTTAVCAASCLLLGLYAFLFIVPGEEPKPVATWLPLALFILLSFASTAQCQVPWLLVAEVFPFRTRGYAGGLAAAFMYIVAFVAAKTYLMTEHVFKLHGTYWFFGTVNILCFVYLYFQLPETEGKSLQEIETLFAGKNIAFVSQPLGCICSGLLSQNVGRKTALLVANVPYVVSWILICTAHNIISLFAVNIMAGISIGFSAAPIFAYLGEITQPRVRGIITATSTMFYYMGMFVIYLMGTLIDWRTTATISCGVPIVASLLTLLLPETPQYLLSKGRIKDAEKSLCWLRGWVKPSHVQEELDQLILHHEESNRINSLHRGKPKETKSSGVPAQEQNLLLNQVSEVGQESVFKRTMNNFLELFKPHTLRPLVLIIPYFISSNLTGITSIRPYMIHVFTEFKQAVDPKWETVLISISGVVGSILLIFTVRFVGKRRMSLIFTAVSAAMSLSLGTYAFFLTDKLPESWIPVIFFIVLDFSTTIIGQLPWMFVSEIFPFRKMLCINIQSTEIKCLHNSRCKGNLCNVTNKMAEVPNNANNNTLKEEDTNIYKKSMMVFEMEDKNMEVEMKDNYGETKQDKFVGPFRILVPQFAASFVVNLISIDLAILMNYSTVLIAALHHAEGDLTLDDRMASWMGSLAFMCEPLGSLSSGLLVQAFGRKGGLLLLSFPYLLVWVLISTAPNVTVLLAAHILSGVTVGLSEAPIVNYAGEIAQPHIRGTLTAFGSTFYYTGMFIAYLMGTLTHWRTAAAICCGLPVLIFVLMLCLPETPQYLVSKGRIKDAEKSLCWLRGWVKPSHVQEELNQLIRHQEESNKIKPVSEPKKTREVKKSDVPAQEENILLNEGTERRHENICKRARNSILELFEPHTLRPLMLIIPFFVSSNFTGITSIRPYMVHVLTEFKLNMDPKWGTVMIGVTSLLACFTLIFTVKLIGKRPIGLVCTGISAVMSLLLGTYALFLREDSTGSWIPVVLFVILNFATTIIGQLPWMMLCEVFPFRTRGLAGGMSVASLYVVIFFINNTYLDMEKTIGLYGSFWVFSAANFLMLIYLYYTFVETEGKSLHDIERHFQQGLFFKWH</sequence>
<dbReference type="InterPro" id="IPR005828">
    <property type="entry name" value="MFS_sugar_transport-like"/>
</dbReference>
<dbReference type="InterPro" id="IPR020846">
    <property type="entry name" value="MFS_dom"/>
</dbReference>
<feature type="transmembrane region" description="Helical" evidence="5">
    <location>
        <begin position="124"/>
        <end position="145"/>
    </location>
</feature>
<keyword evidence="4 5" id="KW-0472">Membrane</keyword>
<feature type="transmembrane region" description="Helical" evidence="5">
    <location>
        <begin position="989"/>
        <end position="1011"/>
    </location>
</feature>
<feature type="transmembrane region" description="Helical" evidence="5">
    <location>
        <begin position="26"/>
        <end position="46"/>
    </location>
</feature>
<evidence type="ECO:0000256" key="5">
    <source>
        <dbReference type="SAM" id="Phobius"/>
    </source>
</evidence>
<protein>
    <recommendedName>
        <fullName evidence="6">Major facilitator superfamily (MFS) profile domain-containing protein</fullName>
    </recommendedName>
</protein>
<dbReference type="SUPFAM" id="SSF103473">
    <property type="entry name" value="MFS general substrate transporter"/>
    <property type="match status" value="3"/>
</dbReference>
<dbReference type="InterPro" id="IPR036259">
    <property type="entry name" value="MFS_trans_sf"/>
</dbReference>
<evidence type="ECO:0000259" key="6">
    <source>
        <dbReference type="PROSITE" id="PS50850"/>
    </source>
</evidence>
<keyword evidence="8" id="KW-1185">Reference proteome</keyword>
<feature type="transmembrane region" description="Helical" evidence="5">
    <location>
        <begin position="218"/>
        <end position="234"/>
    </location>
</feature>
<feature type="transmembrane region" description="Helical" evidence="5">
    <location>
        <begin position="925"/>
        <end position="943"/>
    </location>
</feature>
<reference evidence="7" key="1">
    <citation type="journal article" date="2023" name="IScience">
        <title>Live-bearing cockroach genome reveals convergent evolutionary mechanisms linked to viviparity in insects and beyond.</title>
        <authorList>
            <person name="Fouks B."/>
            <person name="Harrison M.C."/>
            <person name="Mikhailova A.A."/>
            <person name="Marchal E."/>
            <person name="English S."/>
            <person name="Carruthers M."/>
            <person name="Jennings E.C."/>
            <person name="Chiamaka E.L."/>
            <person name="Frigard R.A."/>
            <person name="Pippel M."/>
            <person name="Attardo G.M."/>
            <person name="Benoit J.B."/>
            <person name="Bornberg-Bauer E."/>
            <person name="Tobe S.S."/>
        </authorList>
    </citation>
    <scope>NUCLEOTIDE SEQUENCE</scope>
    <source>
        <strain evidence="7">Stay&amp;Tobe</strain>
    </source>
</reference>
<comment type="subcellular location">
    <subcellularLocation>
        <location evidence="1">Membrane</location>
        <topology evidence="1">Multi-pass membrane protein</topology>
    </subcellularLocation>
</comment>
<organism evidence="7 8">
    <name type="scientific">Diploptera punctata</name>
    <name type="common">Pacific beetle cockroach</name>
    <dbReference type="NCBI Taxonomy" id="6984"/>
    <lineage>
        <taxon>Eukaryota</taxon>
        <taxon>Metazoa</taxon>
        <taxon>Ecdysozoa</taxon>
        <taxon>Arthropoda</taxon>
        <taxon>Hexapoda</taxon>
        <taxon>Insecta</taxon>
        <taxon>Pterygota</taxon>
        <taxon>Neoptera</taxon>
        <taxon>Polyneoptera</taxon>
        <taxon>Dictyoptera</taxon>
        <taxon>Blattodea</taxon>
        <taxon>Blaberoidea</taxon>
        <taxon>Blaberidae</taxon>
        <taxon>Diplopterinae</taxon>
        <taxon>Diploptera</taxon>
    </lineage>
</organism>
<dbReference type="PROSITE" id="PS00217">
    <property type="entry name" value="SUGAR_TRANSPORT_2"/>
    <property type="match status" value="2"/>
</dbReference>
<comment type="caution">
    <text evidence="7">The sequence shown here is derived from an EMBL/GenBank/DDBJ whole genome shotgun (WGS) entry which is preliminary data.</text>
</comment>
<feature type="transmembrane region" description="Helical" evidence="5">
    <location>
        <begin position="798"/>
        <end position="819"/>
    </location>
</feature>
<dbReference type="Gene3D" id="1.20.1250.20">
    <property type="entry name" value="MFS general substrate transporter like domains"/>
    <property type="match status" value="3"/>
</dbReference>
<reference evidence="7" key="2">
    <citation type="submission" date="2023-05" db="EMBL/GenBank/DDBJ databases">
        <authorList>
            <person name="Fouks B."/>
        </authorList>
    </citation>
    <scope>NUCLEOTIDE SEQUENCE</scope>
    <source>
        <strain evidence="7">Stay&amp;Tobe</strain>
        <tissue evidence="7">Testes</tissue>
    </source>
</reference>
<feature type="transmembrane region" description="Helical" evidence="5">
    <location>
        <begin position="427"/>
        <end position="446"/>
    </location>
</feature>
<dbReference type="PANTHER" id="PTHR48021">
    <property type="match status" value="1"/>
</dbReference>
<feature type="transmembrane region" description="Helical" evidence="5">
    <location>
        <begin position="740"/>
        <end position="762"/>
    </location>
</feature>
<dbReference type="GO" id="GO:0022857">
    <property type="term" value="F:transmembrane transporter activity"/>
    <property type="evidence" value="ECO:0007669"/>
    <property type="project" value="InterPro"/>
</dbReference>
<evidence type="ECO:0000256" key="4">
    <source>
        <dbReference type="ARBA" id="ARBA00023136"/>
    </source>
</evidence>
<dbReference type="AlphaFoldDB" id="A0AAD8A806"/>
<feature type="transmembrane region" description="Helical" evidence="5">
    <location>
        <begin position="963"/>
        <end position="982"/>
    </location>
</feature>
<feature type="transmembrane region" description="Helical" evidence="5">
    <location>
        <begin position="1023"/>
        <end position="1043"/>
    </location>
</feature>
<feature type="transmembrane region" description="Helical" evidence="5">
    <location>
        <begin position="157"/>
        <end position="173"/>
    </location>
</feature>
<feature type="transmembrane region" description="Helical" evidence="5">
    <location>
        <begin position="89"/>
        <end position="112"/>
    </location>
</feature>
<dbReference type="Proteomes" id="UP001233999">
    <property type="component" value="Unassembled WGS sequence"/>
</dbReference>
<gene>
    <name evidence="7" type="ORF">L9F63_014347</name>
</gene>
<dbReference type="Pfam" id="PF00083">
    <property type="entry name" value="Sugar_tr"/>
    <property type="match status" value="3"/>
</dbReference>